<name>A0ACC3CIK0_PYRYE</name>
<reference evidence="1" key="1">
    <citation type="submission" date="2019-11" db="EMBL/GenBank/DDBJ databases">
        <title>Nori genome reveals adaptations in red seaweeds to the harsh intertidal environment.</title>
        <authorList>
            <person name="Wang D."/>
            <person name="Mao Y."/>
        </authorList>
    </citation>
    <scope>NUCLEOTIDE SEQUENCE</scope>
    <source>
        <tissue evidence="1">Gametophyte</tissue>
    </source>
</reference>
<sequence length="265" mass="27348">MIGRIPSCLPQLPSTPSYLPSRKPRSPRRHLSSSPAHPPSRTLFATARPVLSWGLSQWLSLWRRWAPPMHVRRALEEGGCREGVGGVRRRRRVCVERTLEKLLVRLLPVGRRLMQAGVLLLPGGALLSACGRLPPVAGRGGGCDRGGGTAATGGEAAATGGGSAAAGGRGAAGVRPAGREAFAGGEAGWLLLPGWGSGCYRRGWPATAAWGRAVTRGGCGCLDGAAPAYEAGGRLLPAGGGGGCYASWGGLLLLGVRLLPRERSC</sequence>
<proteinExistence type="predicted"/>
<accession>A0ACC3CIK0</accession>
<gene>
    <name evidence="1" type="ORF">I4F81_012568</name>
</gene>
<evidence type="ECO:0000313" key="1">
    <source>
        <dbReference type="EMBL" id="KAK1870106.1"/>
    </source>
</evidence>
<comment type="caution">
    <text evidence="1">The sequence shown here is derived from an EMBL/GenBank/DDBJ whole genome shotgun (WGS) entry which is preliminary data.</text>
</comment>
<keyword evidence="2" id="KW-1185">Reference proteome</keyword>
<protein>
    <submittedName>
        <fullName evidence="1">Uncharacterized protein</fullName>
    </submittedName>
</protein>
<evidence type="ECO:0000313" key="2">
    <source>
        <dbReference type="Proteomes" id="UP000798662"/>
    </source>
</evidence>
<dbReference type="Proteomes" id="UP000798662">
    <property type="component" value="Chromosome 3"/>
</dbReference>
<organism evidence="1 2">
    <name type="scientific">Pyropia yezoensis</name>
    <name type="common">Susabi-nori</name>
    <name type="synonym">Porphyra yezoensis</name>
    <dbReference type="NCBI Taxonomy" id="2788"/>
    <lineage>
        <taxon>Eukaryota</taxon>
        <taxon>Rhodophyta</taxon>
        <taxon>Bangiophyceae</taxon>
        <taxon>Bangiales</taxon>
        <taxon>Bangiaceae</taxon>
        <taxon>Pyropia</taxon>
    </lineage>
</organism>
<dbReference type="EMBL" id="CM020620">
    <property type="protein sequence ID" value="KAK1870106.1"/>
    <property type="molecule type" value="Genomic_DNA"/>
</dbReference>